<comment type="caution">
    <text evidence="1">The sequence shown here is derived from an EMBL/GenBank/DDBJ whole genome shotgun (WGS) entry which is preliminary data.</text>
</comment>
<sequence length="402" mass="45818">MAKKDPDKALDVIGKKLRIKEEIDREFDENAAIAEDFQVEEPKDENKLQSVAYALNCKDFGLNVLANLNLGKAYKLIGEEGGEYNVPPDAKRVKYSASDKDAMDEEWLDYIINKVASANNSFIILENVFTRVTTGNYTENIPYKEQLKLAYEKFSDPRLKGKFLALVRGTIEQDIIKNGGPDLMLKLGKLLGLEDRVLTNPVIEVELTNPKLKGKEKRISIISVNERTTATKGIFNIMTRFEKTRPGFDIYYNTTAKQNGMAAGMTTITNENGEVIHKPCWFLCFGPMFEYDKANLNRPSLEPYVPNRAWYKIGHAFRISNGRLEPHVRVDFEDYVYPHKTKEDFSNFTSAVIGEHIKEVLTTLEDRAADYMDKTVDATIIKARKDLGRFIKYGHDDKGEEK</sequence>
<evidence type="ECO:0000313" key="1">
    <source>
        <dbReference type="EMBL" id="HIV01281.1"/>
    </source>
</evidence>
<dbReference type="EMBL" id="DVOJ01000006">
    <property type="protein sequence ID" value="HIV01281.1"/>
    <property type="molecule type" value="Genomic_DNA"/>
</dbReference>
<evidence type="ECO:0000313" key="2">
    <source>
        <dbReference type="Proteomes" id="UP000886861"/>
    </source>
</evidence>
<dbReference type="Proteomes" id="UP000886861">
    <property type="component" value="Unassembled WGS sequence"/>
</dbReference>
<dbReference type="AlphaFoldDB" id="A0A9D1NE76"/>
<protein>
    <submittedName>
        <fullName evidence="1">Uncharacterized protein</fullName>
    </submittedName>
</protein>
<proteinExistence type="predicted"/>
<reference evidence="1" key="1">
    <citation type="submission" date="2020-10" db="EMBL/GenBank/DDBJ databases">
        <authorList>
            <person name="Gilroy R."/>
        </authorList>
    </citation>
    <scope>NUCLEOTIDE SEQUENCE</scope>
    <source>
        <strain evidence="1">CHK186-9395</strain>
    </source>
</reference>
<organism evidence="1 2">
    <name type="scientific">Candidatus Caccopulliclostridium gallistercoris</name>
    <dbReference type="NCBI Taxonomy" id="2840719"/>
    <lineage>
        <taxon>Bacteria</taxon>
        <taxon>Bacillati</taxon>
        <taxon>Bacillota</taxon>
        <taxon>Clostridia</taxon>
        <taxon>Candidatus Caccopulliclostridium</taxon>
    </lineage>
</organism>
<gene>
    <name evidence="1" type="ORF">IAA62_01835</name>
</gene>
<reference evidence="1" key="2">
    <citation type="journal article" date="2021" name="PeerJ">
        <title>Extensive microbial diversity within the chicken gut microbiome revealed by metagenomics and culture.</title>
        <authorList>
            <person name="Gilroy R."/>
            <person name="Ravi A."/>
            <person name="Getino M."/>
            <person name="Pursley I."/>
            <person name="Horton D.L."/>
            <person name="Alikhan N.F."/>
            <person name="Baker D."/>
            <person name="Gharbi K."/>
            <person name="Hall N."/>
            <person name="Watson M."/>
            <person name="Adriaenssens E.M."/>
            <person name="Foster-Nyarko E."/>
            <person name="Jarju S."/>
            <person name="Secka A."/>
            <person name="Antonio M."/>
            <person name="Oren A."/>
            <person name="Chaudhuri R.R."/>
            <person name="La Ragione R."/>
            <person name="Hildebrand F."/>
            <person name="Pallen M.J."/>
        </authorList>
    </citation>
    <scope>NUCLEOTIDE SEQUENCE</scope>
    <source>
        <strain evidence="1">CHK186-9395</strain>
    </source>
</reference>
<accession>A0A9D1NE76</accession>
<name>A0A9D1NE76_9FIRM</name>